<feature type="region of interest" description="Disordered" evidence="1">
    <location>
        <begin position="468"/>
        <end position="490"/>
    </location>
</feature>
<reference evidence="2" key="1">
    <citation type="submission" date="2016-09" db="EMBL/GenBank/DDBJ databases">
        <authorList>
            <person name="Hebert L."/>
            <person name="Moumen B."/>
        </authorList>
    </citation>
    <scope>NUCLEOTIDE SEQUENCE [LARGE SCALE GENOMIC DNA]</scope>
    <source>
        <strain evidence="2">OVI</strain>
    </source>
</reference>
<dbReference type="AlphaFoldDB" id="A0A1G4IHN5"/>
<evidence type="ECO:0000313" key="2">
    <source>
        <dbReference type="EMBL" id="SCU71963.1"/>
    </source>
</evidence>
<dbReference type="GeneID" id="92377485"/>
<dbReference type="Proteomes" id="UP000195570">
    <property type="component" value="Unassembled WGS sequence"/>
</dbReference>
<feature type="compositionally biased region" description="Basic and acidic residues" evidence="1">
    <location>
        <begin position="477"/>
        <end position="487"/>
    </location>
</feature>
<protein>
    <submittedName>
        <fullName evidence="2">Uncharacterized protein</fullName>
    </submittedName>
</protein>
<accession>A0A1G4IHN5</accession>
<gene>
    <name evidence="2" type="ORF">TEOVI_000354500</name>
</gene>
<proteinExistence type="predicted"/>
<sequence length="746" mass="84113">MGKRRRSIGELPDETGFNGDNRGDIDDVEAGDVMEHILEEGEEEMYDDCEDDDDEPTGAGPSPPSLGAYIWGEVSMALYVSMLKQLHHICGCIAIQPSSEERRKLIAKARTQTKALWDLEMLSSDSSEQEDLAEYFHSQISSLLDNVTSLAESDMKAGELCQAFLQTLNMFGFPEEENLDEVQLQANIRKSAELQCYSYQQRTSNQLNVLRRYEGDRRSEDQYLQPRVGRIVRFPIPHPHEEVNTRIQLIEPKRRRPPLEENRICSHPKRATAFGMEDVLVDEELQFRALVMLGRHLDTFCSIQHISPYLRLTVWNLLDRDEEIFERLCKVPKGDDDTAVHLQLLTELRQRVARKRMAFESTRVGARECVARLTWSAVSARWRDQVLCAVEEVEDADWCLLRDSAKVGTRAIFPNYAVCSAVRDIALKALRRVRDGTIDCGGIDDAADCYEVIARVLVPILEGGQPMFPMDDTSDSDGEREREACRKKEPRGKAQRPFHYGELCQRFATLMSRGEDAELTDTKVARSVRWNLNCETLLAEEGVVCTFLTGMFVWPLQCLASFLELVAAGRHSVDGLRKFSAAFIPSNWSDERGVLEYLLRREPTNLPLTAFVAFPRLIRDVYISARWLLNDKCFAAVVACRREACKLPSNKPAINFIQWKALSNVLAEVGYKDELLALTVRGALPSDADEGKLWSVAELQHTVRAWIDGVELMLLAEKSAMVSGATSATGTAFVVGRSDSKSDGEG</sequence>
<dbReference type="EMBL" id="CZPT02001763">
    <property type="protein sequence ID" value="SCU71963.1"/>
    <property type="molecule type" value="Genomic_DNA"/>
</dbReference>
<evidence type="ECO:0000313" key="3">
    <source>
        <dbReference type="Proteomes" id="UP000195570"/>
    </source>
</evidence>
<comment type="caution">
    <text evidence="2">The sequence shown here is derived from an EMBL/GenBank/DDBJ whole genome shotgun (WGS) entry which is preliminary data.</text>
</comment>
<keyword evidence="3" id="KW-1185">Reference proteome</keyword>
<name>A0A1G4IHN5_TRYEQ</name>
<organism evidence="2 3">
    <name type="scientific">Trypanosoma equiperdum</name>
    <dbReference type="NCBI Taxonomy" id="5694"/>
    <lineage>
        <taxon>Eukaryota</taxon>
        <taxon>Discoba</taxon>
        <taxon>Euglenozoa</taxon>
        <taxon>Kinetoplastea</taxon>
        <taxon>Metakinetoplastina</taxon>
        <taxon>Trypanosomatida</taxon>
        <taxon>Trypanosomatidae</taxon>
        <taxon>Trypanosoma</taxon>
    </lineage>
</organism>
<dbReference type="RefSeq" id="XP_067082535.1">
    <property type="nucleotide sequence ID" value="XM_067226434.1"/>
</dbReference>
<feature type="region of interest" description="Disordered" evidence="1">
    <location>
        <begin position="1"/>
        <end position="64"/>
    </location>
</feature>
<evidence type="ECO:0000256" key="1">
    <source>
        <dbReference type="SAM" id="MobiDB-lite"/>
    </source>
</evidence>
<feature type="compositionally biased region" description="Acidic residues" evidence="1">
    <location>
        <begin position="40"/>
        <end position="56"/>
    </location>
</feature>
<dbReference type="VEuPathDB" id="TriTrypDB:TEOVI_000354500"/>